<dbReference type="InterPro" id="IPR002549">
    <property type="entry name" value="AI-2E-like"/>
</dbReference>
<dbReference type="RefSeq" id="WP_009581030.1">
    <property type="nucleotide sequence ID" value="NZ_AMZN01000052.1"/>
</dbReference>
<evidence type="ECO:0008006" key="11">
    <source>
        <dbReference type="Google" id="ProtNLM"/>
    </source>
</evidence>
<dbReference type="GO" id="GO:0055085">
    <property type="term" value="P:transmembrane transport"/>
    <property type="evidence" value="ECO:0007669"/>
    <property type="project" value="TreeGrafter"/>
</dbReference>
<feature type="transmembrane region" description="Helical" evidence="8">
    <location>
        <begin position="264"/>
        <end position="283"/>
    </location>
</feature>
<reference evidence="9 10" key="1">
    <citation type="submission" date="2012-12" db="EMBL/GenBank/DDBJ databases">
        <title>Genome assembly of Fulvivirga imtechensis AK7.</title>
        <authorList>
            <person name="Nupur N."/>
            <person name="Khatri I."/>
            <person name="Kumar R."/>
            <person name="Subramanian S."/>
            <person name="Pinnaka A."/>
        </authorList>
    </citation>
    <scope>NUCLEOTIDE SEQUENCE [LARGE SCALE GENOMIC DNA]</scope>
    <source>
        <strain evidence="9 10">AK7</strain>
    </source>
</reference>
<evidence type="ECO:0000313" key="9">
    <source>
        <dbReference type="EMBL" id="ELR70488.1"/>
    </source>
</evidence>
<name>L8JQJ4_9BACT</name>
<evidence type="ECO:0000256" key="1">
    <source>
        <dbReference type="ARBA" id="ARBA00004651"/>
    </source>
</evidence>
<sequence>MKQLPKSIQVTNILFMICLLLALLIIGREFLYPIFLAILFAYLLFPLAALLEKWRFPRVLAILSSIILGMAVIGGAMYFFYQQLKVFLNDFPELKEQAYSNLDALQRKIDLVTENNNEQRWWLRERIGELINNSGNLFNTIFSATTGTAVKMGLQPVFVFFMLYYRERFKKFIYIVFGEHSYGKVRQILGEVSEVTKNYISGVFIVVFILCFLNSFGLMIVGVEYAVMFGILSAVMNFIPYFGTLIGAIFPLAYTLVSDEPANAVGVVILFMIIQFTENNILTPNITGGRVAINPFFTILVIIAGGMVWGIPGMFMSVPYAGMAKVVCSHIPGLRPIAFLISRNKGSQLRNGWKIIKGWFAGRRKA</sequence>
<dbReference type="STRING" id="1237149.C900_03647"/>
<comment type="similarity">
    <text evidence="2">Belongs to the autoinducer-2 exporter (AI-2E) (TC 2.A.86) family.</text>
</comment>
<evidence type="ECO:0000256" key="8">
    <source>
        <dbReference type="SAM" id="Phobius"/>
    </source>
</evidence>
<dbReference type="eggNOG" id="COG0628">
    <property type="taxonomic scope" value="Bacteria"/>
</dbReference>
<dbReference type="AlphaFoldDB" id="L8JQJ4"/>
<evidence type="ECO:0000256" key="2">
    <source>
        <dbReference type="ARBA" id="ARBA00009773"/>
    </source>
</evidence>
<evidence type="ECO:0000256" key="5">
    <source>
        <dbReference type="ARBA" id="ARBA00022692"/>
    </source>
</evidence>
<gene>
    <name evidence="9" type="ORF">C900_03647</name>
</gene>
<protein>
    <recommendedName>
        <fullName evidence="11">AI-2E family transporter</fullName>
    </recommendedName>
</protein>
<comment type="subcellular location">
    <subcellularLocation>
        <location evidence="1">Cell membrane</location>
        <topology evidence="1">Multi-pass membrane protein</topology>
    </subcellularLocation>
</comment>
<feature type="transmembrane region" description="Helical" evidence="8">
    <location>
        <begin position="203"/>
        <end position="232"/>
    </location>
</feature>
<dbReference type="GO" id="GO:0005886">
    <property type="term" value="C:plasma membrane"/>
    <property type="evidence" value="ECO:0007669"/>
    <property type="project" value="UniProtKB-SubCell"/>
</dbReference>
<feature type="transmembrane region" description="Helical" evidence="8">
    <location>
        <begin position="59"/>
        <end position="81"/>
    </location>
</feature>
<keyword evidence="4" id="KW-1003">Cell membrane</keyword>
<dbReference type="EMBL" id="AMZN01000052">
    <property type="protein sequence ID" value="ELR70488.1"/>
    <property type="molecule type" value="Genomic_DNA"/>
</dbReference>
<dbReference type="Proteomes" id="UP000011135">
    <property type="component" value="Unassembled WGS sequence"/>
</dbReference>
<dbReference type="OrthoDB" id="9793390at2"/>
<feature type="transmembrane region" description="Helical" evidence="8">
    <location>
        <begin position="7"/>
        <end position="26"/>
    </location>
</feature>
<evidence type="ECO:0000256" key="7">
    <source>
        <dbReference type="ARBA" id="ARBA00023136"/>
    </source>
</evidence>
<evidence type="ECO:0000256" key="4">
    <source>
        <dbReference type="ARBA" id="ARBA00022475"/>
    </source>
</evidence>
<keyword evidence="7 8" id="KW-0472">Membrane</keyword>
<keyword evidence="6 8" id="KW-1133">Transmembrane helix</keyword>
<feature type="transmembrane region" description="Helical" evidence="8">
    <location>
        <begin position="295"/>
        <end position="315"/>
    </location>
</feature>
<organism evidence="9 10">
    <name type="scientific">Fulvivirga imtechensis AK7</name>
    <dbReference type="NCBI Taxonomy" id="1237149"/>
    <lineage>
        <taxon>Bacteria</taxon>
        <taxon>Pseudomonadati</taxon>
        <taxon>Bacteroidota</taxon>
        <taxon>Cytophagia</taxon>
        <taxon>Cytophagales</taxon>
        <taxon>Fulvivirgaceae</taxon>
        <taxon>Fulvivirga</taxon>
    </lineage>
</organism>
<proteinExistence type="inferred from homology"/>
<feature type="transmembrane region" description="Helical" evidence="8">
    <location>
        <begin position="238"/>
        <end position="257"/>
    </location>
</feature>
<evidence type="ECO:0000313" key="10">
    <source>
        <dbReference type="Proteomes" id="UP000011135"/>
    </source>
</evidence>
<feature type="transmembrane region" description="Helical" evidence="8">
    <location>
        <begin position="141"/>
        <end position="165"/>
    </location>
</feature>
<feature type="transmembrane region" description="Helical" evidence="8">
    <location>
        <begin position="32"/>
        <end position="52"/>
    </location>
</feature>
<keyword evidence="3" id="KW-0813">Transport</keyword>
<keyword evidence="10" id="KW-1185">Reference proteome</keyword>
<dbReference type="PANTHER" id="PTHR21716:SF53">
    <property type="entry name" value="PERMEASE PERM-RELATED"/>
    <property type="match status" value="1"/>
</dbReference>
<comment type="caution">
    <text evidence="9">The sequence shown here is derived from an EMBL/GenBank/DDBJ whole genome shotgun (WGS) entry which is preliminary data.</text>
</comment>
<dbReference type="Pfam" id="PF01594">
    <property type="entry name" value="AI-2E_transport"/>
    <property type="match status" value="1"/>
</dbReference>
<accession>L8JQJ4</accession>
<keyword evidence="5 8" id="KW-0812">Transmembrane</keyword>
<evidence type="ECO:0000256" key="3">
    <source>
        <dbReference type="ARBA" id="ARBA00022448"/>
    </source>
</evidence>
<evidence type="ECO:0000256" key="6">
    <source>
        <dbReference type="ARBA" id="ARBA00022989"/>
    </source>
</evidence>
<dbReference type="PANTHER" id="PTHR21716">
    <property type="entry name" value="TRANSMEMBRANE PROTEIN"/>
    <property type="match status" value="1"/>
</dbReference>